<dbReference type="CDD" id="cd06530">
    <property type="entry name" value="S26_SPase_I"/>
    <property type="match status" value="1"/>
</dbReference>
<name>A0A2T3AJV3_9PEZI</name>
<dbReference type="FunCoup" id="A0A2T3AJV3">
    <property type="interactions" value="370"/>
</dbReference>
<keyword evidence="3" id="KW-0378">Hydrolase</keyword>
<dbReference type="SUPFAM" id="SSF51306">
    <property type="entry name" value="LexA/Signal peptidase"/>
    <property type="match status" value="1"/>
</dbReference>
<keyword evidence="2" id="KW-0999">Mitochondrion inner membrane</keyword>
<dbReference type="GO" id="GO:0042720">
    <property type="term" value="C:mitochondrial inner membrane peptidase complex"/>
    <property type="evidence" value="ECO:0007669"/>
    <property type="project" value="TreeGrafter"/>
</dbReference>
<evidence type="ECO:0000256" key="3">
    <source>
        <dbReference type="ARBA" id="ARBA00022801"/>
    </source>
</evidence>
<sequence>MPSKTPFVSRLGQTYSGHKFSILVKVCQLFAAAHFAITYLYSWGPTTGPSMLPGWEIWDRGAFVSYLHRRGRDIKVGDIVRFKIPISDGNAIKRVMGMPGDYVLVHGPDSGRNEMIQVPKGHCWVLGDNASASRDSRLYGPVPLALVDGKVLYQTGSWPWQWQKIMKIKNPLEEE</sequence>
<evidence type="ECO:0000256" key="1">
    <source>
        <dbReference type="ARBA" id="ARBA00004273"/>
    </source>
</evidence>
<dbReference type="STRING" id="2025994.A0A2T3AJV3"/>
<evidence type="ECO:0000313" key="10">
    <source>
        <dbReference type="EMBL" id="PSS00773.1"/>
    </source>
</evidence>
<feature type="active site" evidence="7">
    <location>
        <position position="50"/>
    </location>
</feature>
<feature type="active site" evidence="7">
    <location>
        <position position="93"/>
    </location>
</feature>
<protein>
    <submittedName>
        <fullName evidence="10">Peptidase S24/S26A/S26B/S26C</fullName>
    </submittedName>
</protein>
<organism evidence="10 11">
    <name type="scientific">Coniella lustricola</name>
    <dbReference type="NCBI Taxonomy" id="2025994"/>
    <lineage>
        <taxon>Eukaryota</taxon>
        <taxon>Fungi</taxon>
        <taxon>Dikarya</taxon>
        <taxon>Ascomycota</taxon>
        <taxon>Pezizomycotina</taxon>
        <taxon>Sordariomycetes</taxon>
        <taxon>Sordariomycetidae</taxon>
        <taxon>Diaporthales</taxon>
        <taxon>Schizoparmaceae</taxon>
        <taxon>Coniella</taxon>
    </lineage>
</organism>
<comment type="subcellular location">
    <subcellularLocation>
        <location evidence="1">Mitochondrion inner membrane</location>
    </subcellularLocation>
</comment>
<dbReference type="OrthoDB" id="308440at2759"/>
<dbReference type="AlphaFoldDB" id="A0A2T3AJV3"/>
<dbReference type="PANTHER" id="PTHR12383:SF16">
    <property type="entry name" value="MITOCHONDRIAL INNER MEMBRANE PROTEASE SUBUNIT 1"/>
    <property type="match status" value="1"/>
</dbReference>
<dbReference type="PRINTS" id="PR00727">
    <property type="entry name" value="LEADERPTASE"/>
</dbReference>
<dbReference type="InterPro" id="IPR036286">
    <property type="entry name" value="LexA/Signal_pep-like_sf"/>
</dbReference>
<dbReference type="Gene3D" id="2.10.109.10">
    <property type="entry name" value="Umud Fragment, subunit A"/>
    <property type="match status" value="1"/>
</dbReference>
<dbReference type="GO" id="GO:0006465">
    <property type="term" value="P:signal peptide processing"/>
    <property type="evidence" value="ECO:0007669"/>
    <property type="project" value="InterPro"/>
</dbReference>
<keyword evidence="11" id="KW-1185">Reference proteome</keyword>
<dbReference type="Pfam" id="PF10502">
    <property type="entry name" value="Peptidase_S26"/>
    <property type="match status" value="2"/>
</dbReference>
<comment type="similarity">
    <text evidence="6">Belongs to the peptidase S26 family. IMP1 subfamily.</text>
</comment>
<evidence type="ECO:0000259" key="9">
    <source>
        <dbReference type="Pfam" id="PF10502"/>
    </source>
</evidence>
<dbReference type="EMBL" id="KZ678381">
    <property type="protein sequence ID" value="PSS00773.1"/>
    <property type="molecule type" value="Genomic_DNA"/>
</dbReference>
<keyword evidence="8" id="KW-0812">Transmembrane</keyword>
<dbReference type="PANTHER" id="PTHR12383">
    <property type="entry name" value="PROTEASE FAMILY S26 MITOCHONDRIAL INNER MEMBRANE PROTEASE-RELATED"/>
    <property type="match status" value="1"/>
</dbReference>
<feature type="transmembrane region" description="Helical" evidence="8">
    <location>
        <begin position="20"/>
        <end position="41"/>
    </location>
</feature>
<evidence type="ECO:0000256" key="5">
    <source>
        <dbReference type="ARBA" id="ARBA00023136"/>
    </source>
</evidence>
<evidence type="ECO:0000256" key="8">
    <source>
        <dbReference type="SAM" id="Phobius"/>
    </source>
</evidence>
<feature type="domain" description="Peptidase S26" evidence="9">
    <location>
        <begin position="24"/>
        <end position="105"/>
    </location>
</feature>
<dbReference type="GO" id="GO:0006627">
    <property type="term" value="P:protein processing involved in protein targeting to mitochondrion"/>
    <property type="evidence" value="ECO:0007669"/>
    <property type="project" value="TreeGrafter"/>
</dbReference>
<dbReference type="InterPro" id="IPR052064">
    <property type="entry name" value="Mito_IMP1_subunit"/>
</dbReference>
<accession>A0A2T3AJV3</accession>
<reference evidence="10 11" key="1">
    <citation type="journal article" date="2018" name="Mycol. Prog.">
        <title>Coniella lustricola, a new species from submerged detritus.</title>
        <authorList>
            <person name="Raudabaugh D.B."/>
            <person name="Iturriaga T."/>
            <person name="Carver A."/>
            <person name="Mondo S."/>
            <person name="Pangilinan J."/>
            <person name="Lipzen A."/>
            <person name="He G."/>
            <person name="Amirebrahimi M."/>
            <person name="Grigoriev I.V."/>
            <person name="Miller A.N."/>
        </authorList>
    </citation>
    <scope>NUCLEOTIDE SEQUENCE [LARGE SCALE GENOMIC DNA]</scope>
    <source>
        <strain evidence="10 11">B22-T-1</strain>
    </source>
</reference>
<evidence type="ECO:0000256" key="6">
    <source>
        <dbReference type="ARBA" id="ARBA00038445"/>
    </source>
</evidence>
<feature type="domain" description="Peptidase S26" evidence="9">
    <location>
        <begin position="117"/>
        <end position="151"/>
    </location>
</feature>
<dbReference type="Proteomes" id="UP000241462">
    <property type="component" value="Unassembled WGS sequence"/>
</dbReference>
<evidence type="ECO:0000313" key="11">
    <source>
        <dbReference type="Proteomes" id="UP000241462"/>
    </source>
</evidence>
<keyword evidence="4" id="KW-0496">Mitochondrion</keyword>
<dbReference type="InterPro" id="IPR019533">
    <property type="entry name" value="Peptidase_S26"/>
</dbReference>
<evidence type="ECO:0000256" key="7">
    <source>
        <dbReference type="PIRSR" id="PIRSR600223-1"/>
    </source>
</evidence>
<dbReference type="InParanoid" id="A0A2T3AJV3"/>
<keyword evidence="5 8" id="KW-0472">Membrane</keyword>
<dbReference type="InterPro" id="IPR000223">
    <property type="entry name" value="Pept_S26A_signal_pept_1"/>
</dbReference>
<keyword evidence="8" id="KW-1133">Transmembrane helix</keyword>
<evidence type="ECO:0000256" key="4">
    <source>
        <dbReference type="ARBA" id="ARBA00023128"/>
    </source>
</evidence>
<gene>
    <name evidence="10" type="ORF">BD289DRAFT_450124</name>
</gene>
<dbReference type="GO" id="GO:0004252">
    <property type="term" value="F:serine-type endopeptidase activity"/>
    <property type="evidence" value="ECO:0007669"/>
    <property type="project" value="InterPro"/>
</dbReference>
<evidence type="ECO:0000256" key="2">
    <source>
        <dbReference type="ARBA" id="ARBA00022792"/>
    </source>
</evidence>
<proteinExistence type="inferred from homology"/>